<keyword evidence="1" id="KW-0732">Signal</keyword>
<keyword evidence="3" id="KW-1185">Reference proteome</keyword>
<sequence length="510" mass="54639">MKRMNVFRCFGIVVLAAALAACSSSDDSTDGTKPEAGSSYVWSTDGGLKACDHILFTNGKEDPSGTDIGNGDQEFVFTGKQTLKKGTYNLKGWVYIANGATLTIEPGTIIKGDKASKAALIAERGGKLYAQGTATSPIVFTSAQSKGSRKPGDWGGIILCGKAKNNQTEMQIEGGPRTKHGGTDDADNSGALSYVRIEFAGFPFEPDKEINGLTFGSVGSGTTIDHVQVSYSNDDSFEWFGGKVNCKYLIAYHGWDDDFDTDDGFSGNVQFGLSIRDPKIADVSQSNGFESDNCADGSPVSPYTTATFSNMTFVGPKYNNPDFKNDAGYITGGEMNPNNGSSLGKFQSAMQIRRNSRLNCYNSIAIGWPIGLILDNEKGDTQGAATSGLLKLQHDVFADMDVNGSDANKSYVDQLVTGYDSNSQPIYNASQKSFSSTWFVKQTGNQTLSDYTSLSLTNGYMPSSNSPVLTAASFDGLGSWFSQVSYIGAFASGDNWMTGWTNFDPENTDY</sequence>
<name>A0ABT1BX51_9BACT</name>
<dbReference type="PROSITE" id="PS51257">
    <property type="entry name" value="PROKAR_LIPOPROTEIN"/>
    <property type="match status" value="1"/>
</dbReference>
<reference evidence="2 3" key="1">
    <citation type="submission" date="2022-06" db="EMBL/GenBank/DDBJ databases">
        <title>A taxonomic note on the genus Prevotella: Description of four novel genera and emended description of the genera Hallella and Xylanibacter.</title>
        <authorList>
            <person name="Hitch T.C.A."/>
        </authorList>
    </citation>
    <scope>NUCLEOTIDE SEQUENCE [LARGE SCALE GENOMIC DNA]</scope>
    <source>
        <strain evidence="2 3">DSM 100619</strain>
    </source>
</reference>
<dbReference type="PANTHER" id="PTHR41339:SF1">
    <property type="entry name" value="SECRETED PROTEIN"/>
    <property type="match status" value="1"/>
</dbReference>
<dbReference type="RefSeq" id="WP_252760907.1">
    <property type="nucleotide sequence ID" value="NZ_JAMXLY010000020.1"/>
</dbReference>
<gene>
    <name evidence="2" type="ORF">NG821_06800</name>
</gene>
<comment type="caution">
    <text evidence="2">The sequence shown here is derived from an EMBL/GenBank/DDBJ whole genome shotgun (WGS) entry which is preliminary data.</text>
</comment>
<feature type="chain" id="PRO_5045248420" description="T9SS C-terminal target domain-containing protein" evidence="1">
    <location>
        <begin position="21"/>
        <end position="510"/>
    </location>
</feature>
<organism evidence="2 3">
    <name type="scientific">Segatella cerevisiae</name>
    <dbReference type="NCBI Taxonomy" id="2053716"/>
    <lineage>
        <taxon>Bacteria</taxon>
        <taxon>Pseudomonadati</taxon>
        <taxon>Bacteroidota</taxon>
        <taxon>Bacteroidia</taxon>
        <taxon>Bacteroidales</taxon>
        <taxon>Prevotellaceae</taxon>
        <taxon>Segatella</taxon>
    </lineage>
</organism>
<evidence type="ECO:0000313" key="3">
    <source>
        <dbReference type="Proteomes" id="UP001204015"/>
    </source>
</evidence>
<evidence type="ECO:0000256" key="1">
    <source>
        <dbReference type="SAM" id="SignalP"/>
    </source>
</evidence>
<accession>A0ABT1BX51</accession>
<dbReference type="PANTHER" id="PTHR41339">
    <property type="entry name" value="LIPL48"/>
    <property type="match status" value="1"/>
</dbReference>
<feature type="signal peptide" evidence="1">
    <location>
        <begin position="1"/>
        <end position="20"/>
    </location>
</feature>
<proteinExistence type="predicted"/>
<dbReference type="Proteomes" id="UP001204015">
    <property type="component" value="Unassembled WGS sequence"/>
</dbReference>
<evidence type="ECO:0008006" key="4">
    <source>
        <dbReference type="Google" id="ProtNLM"/>
    </source>
</evidence>
<dbReference type="EMBL" id="JAMXLY010000020">
    <property type="protein sequence ID" value="MCO6025549.1"/>
    <property type="molecule type" value="Genomic_DNA"/>
</dbReference>
<protein>
    <recommendedName>
        <fullName evidence="4">T9SS C-terminal target domain-containing protein</fullName>
    </recommendedName>
</protein>
<evidence type="ECO:0000313" key="2">
    <source>
        <dbReference type="EMBL" id="MCO6025549.1"/>
    </source>
</evidence>